<dbReference type="Gene3D" id="1.10.150.130">
    <property type="match status" value="1"/>
</dbReference>
<evidence type="ECO:0000256" key="2">
    <source>
        <dbReference type="ARBA" id="ARBA00022908"/>
    </source>
</evidence>
<comment type="similarity">
    <text evidence="1">Belongs to the 'phage' integrase family.</text>
</comment>
<reference evidence="6 7" key="1">
    <citation type="submission" date="2016-10" db="EMBL/GenBank/DDBJ databases">
        <authorList>
            <person name="Varghese N."/>
            <person name="Submissions S."/>
        </authorList>
    </citation>
    <scope>NUCLEOTIDE SEQUENCE [LARGE SCALE GENOMIC DNA]</scope>
    <source>
        <strain evidence="6 7">DSM 21822</strain>
    </source>
</reference>
<dbReference type="InterPro" id="IPR002104">
    <property type="entry name" value="Integrase_catalytic"/>
</dbReference>
<dbReference type="AlphaFoldDB" id="A0A1I4CIQ8"/>
<keyword evidence="3" id="KW-0238">DNA-binding</keyword>
<evidence type="ECO:0000256" key="1">
    <source>
        <dbReference type="ARBA" id="ARBA00008857"/>
    </source>
</evidence>
<evidence type="ECO:0000259" key="5">
    <source>
        <dbReference type="PROSITE" id="PS51898"/>
    </source>
</evidence>
<dbReference type="GO" id="GO:0003677">
    <property type="term" value="F:DNA binding"/>
    <property type="evidence" value="ECO:0007669"/>
    <property type="project" value="UniProtKB-KW"/>
</dbReference>
<dbReference type="PANTHER" id="PTHR30629">
    <property type="entry name" value="PROPHAGE INTEGRASE"/>
    <property type="match status" value="1"/>
</dbReference>
<dbReference type="PANTHER" id="PTHR30629:SF2">
    <property type="entry name" value="PROPHAGE INTEGRASE INTS-RELATED"/>
    <property type="match status" value="1"/>
</dbReference>
<dbReference type="GO" id="GO:0015074">
    <property type="term" value="P:DNA integration"/>
    <property type="evidence" value="ECO:0007669"/>
    <property type="project" value="UniProtKB-KW"/>
</dbReference>
<evidence type="ECO:0000256" key="3">
    <source>
        <dbReference type="ARBA" id="ARBA00023125"/>
    </source>
</evidence>
<evidence type="ECO:0000313" key="6">
    <source>
        <dbReference type="EMBL" id="SFK81124.1"/>
    </source>
</evidence>
<keyword evidence="7" id="KW-1185">Reference proteome</keyword>
<dbReference type="InterPro" id="IPR025166">
    <property type="entry name" value="Integrase_DNA_bind_dom"/>
</dbReference>
<dbReference type="InterPro" id="IPR010998">
    <property type="entry name" value="Integrase_recombinase_N"/>
</dbReference>
<dbReference type="OrthoDB" id="7615137at2"/>
<gene>
    <name evidence="6" type="ORF">SAMN04488498_11393</name>
</gene>
<dbReference type="InterPro" id="IPR013762">
    <property type="entry name" value="Integrase-like_cat_sf"/>
</dbReference>
<dbReference type="Pfam" id="PF00589">
    <property type="entry name" value="Phage_integrase"/>
    <property type="match status" value="1"/>
</dbReference>
<evidence type="ECO:0000256" key="4">
    <source>
        <dbReference type="ARBA" id="ARBA00023172"/>
    </source>
</evidence>
<dbReference type="PROSITE" id="PS51898">
    <property type="entry name" value="TYR_RECOMBINASE"/>
    <property type="match status" value="1"/>
</dbReference>
<dbReference type="GO" id="GO:0006310">
    <property type="term" value="P:DNA recombination"/>
    <property type="evidence" value="ECO:0007669"/>
    <property type="project" value="UniProtKB-KW"/>
</dbReference>
<accession>A0A1I4CIQ8</accession>
<organism evidence="6 7">
    <name type="scientific">Neomesorhizobium albiziae</name>
    <dbReference type="NCBI Taxonomy" id="335020"/>
    <lineage>
        <taxon>Bacteria</taxon>
        <taxon>Pseudomonadati</taxon>
        <taxon>Pseudomonadota</taxon>
        <taxon>Alphaproteobacteria</taxon>
        <taxon>Hyphomicrobiales</taxon>
        <taxon>Phyllobacteriaceae</taxon>
        <taxon>Neomesorhizobium</taxon>
    </lineage>
</organism>
<dbReference type="EMBL" id="FOSL01000013">
    <property type="protein sequence ID" value="SFK81124.1"/>
    <property type="molecule type" value="Genomic_DNA"/>
</dbReference>
<dbReference type="InterPro" id="IPR050808">
    <property type="entry name" value="Phage_Integrase"/>
</dbReference>
<dbReference type="InterPro" id="IPR011010">
    <property type="entry name" value="DNA_brk_join_enz"/>
</dbReference>
<keyword evidence="4" id="KW-0233">DNA recombination</keyword>
<evidence type="ECO:0000313" key="7">
    <source>
        <dbReference type="Proteomes" id="UP000323300"/>
    </source>
</evidence>
<dbReference type="RefSeq" id="WP_149762029.1">
    <property type="nucleotide sequence ID" value="NZ_BSPE01000003.1"/>
</dbReference>
<dbReference type="Gene3D" id="1.10.443.10">
    <property type="entry name" value="Intergrase catalytic core"/>
    <property type="match status" value="1"/>
</dbReference>
<sequence>MKKKLTAIVLGALRPNVSAYYVADTEQKGLRVRVAPSGTRTWNVAYRIKGVKGVKSTSLGPCDPDGKKGLGLADARERAAAIMKAARLGRSLIEEEEEARRTKSERLKVTELIDRYAKHIKNPKRKGGPLRSAVDIERRLMRALEAKLDTAADSLRRIDISSLLDPVWEEYPREAEKRRQVIGAMYRWGIAKGYVTADPTHGTESYGDGEPGQRRLEPGETKAFWEWLDEGAESMPPDCIAVLRLQLCLGNRASEIGGMDTSELCWMGDTLFWRLPAARAKNKKEHFKPLVGLAREIVDEALKRRKHGPLFRTANSDRPITATDIGGALGNRTLPCAHFTSHDLRRTVVSGMDELGISLDTIAAVISHQRGTKNTRTLIKHYSRANLDMRVETALSTWDARLRDIIAGRAEQLGDNVVKLRA</sequence>
<dbReference type="InterPro" id="IPR038488">
    <property type="entry name" value="Integrase_DNA-bd_sf"/>
</dbReference>
<feature type="domain" description="Tyr recombinase" evidence="5">
    <location>
        <begin position="211"/>
        <end position="395"/>
    </location>
</feature>
<dbReference type="Proteomes" id="UP000323300">
    <property type="component" value="Unassembled WGS sequence"/>
</dbReference>
<dbReference type="Gene3D" id="3.30.160.390">
    <property type="entry name" value="Integrase, DNA-binding domain"/>
    <property type="match status" value="1"/>
</dbReference>
<keyword evidence="2" id="KW-0229">DNA integration</keyword>
<dbReference type="Pfam" id="PF13356">
    <property type="entry name" value="Arm-DNA-bind_3"/>
    <property type="match status" value="1"/>
</dbReference>
<protein>
    <submittedName>
        <fullName evidence="6">Phage integrase family protein</fullName>
    </submittedName>
</protein>
<proteinExistence type="inferred from homology"/>
<dbReference type="SUPFAM" id="SSF56349">
    <property type="entry name" value="DNA breaking-rejoining enzymes"/>
    <property type="match status" value="1"/>
</dbReference>
<name>A0A1I4CIQ8_9HYPH</name>